<protein>
    <recommendedName>
        <fullName evidence="1">Metallo-beta-lactamase domain-containing protein</fullName>
    </recommendedName>
</protein>
<dbReference type="InterPro" id="IPR036866">
    <property type="entry name" value="RibonucZ/Hydroxyglut_hydro"/>
</dbReference>
<evidence type="ECO:0000313" key="3">
    <source>
        <dbReference type="Proteomes" id="UP000813385"/>
    </source>
</evidence>
<keyword evidence="3" id="KW-1185">Reference proteome</keyword>
<dbReference type="AlphaFoldDB" id="A0A8K0TKJ6"/>
<evidence type="ECO:0000313" key="2">
    <source>
        <dbReference type="EMBL" id="KAH7363196.1"/>
    </source>
</evidence>
<dbReference type="EMBL" id="JAGPXD010000003">
    <property type="protein sequence ID" value="KAH7363196.1"/>
    <property type="molecule type" value="Genomic_DNA"/>
</dbReference>
<dbReference type="PANTHER" id="PTHR43546:SF8">
    <property type="entry name" value="METALLO-BETA-LACTAMASE DOMAIN-CONTAINING PROTEIN"/>
    <property type="match status" value="1"/>
</dbReference>
<dbReference type="Proteomes" id="UP000813385">
    <property type="component" value="Unassembled WGS sequence"/>
</dbReference>
<comment type="caution">
    <text evidence="2">The sequence shown here is derived from an EMBL/GenBank/DDBJ whole genome shotgun (WGS) entry which is preliminary data.</text>
</comment>
<gene>
    <name evidence="2" type="ORF">B0T11DRAFT_282247</name>
</gene>
<name>A0A8K0TKJ6_9PEZI</name>
<proteinExistence type="predicted"/>
<accession>A0A8K0TKJ6</accession>
<dbReference type="OrthoDB" id="4311043at2759"/>
<dbReference type="PANTHER" id="PTHR43546">
    <property type="entry name" value="UPF0173 METAL-DEPENDENT HYDROLASE MJ1163-RELATED"/>
    <property type="match status" value="1"/>
</dbReference>
<organism evidence="2 3">
    <name type="scientific">Plectosphaerella cucumerina</name>
    <dbReference type="NCBI Taxonomy" id="40658"/>
    <lineage>
        <taxon>Eukaryota</taxon>
        <taxon>Fungi</taxon>
        <taxon>Dikarya</taxon>
        <taxon>Ascomycota</taxon>
        <taxon>Pezizomycotina</taxon>
        <taxon>Sordariomycetes</taxon>
        <taxon>Hypocreomycetidae</taxon>
        <taxon>Glomerellales</taxon>
        <taxon>Plectosphaerellaceae</taxon>
        <taxon>Plectosphaerella</taxon>
    </lineage>
</organism>
<dbReference type="Pfam" id="PF12706">
    <property type="entry name" value="Lactamase_B_2"/>
    <property type="match status" value="1"/>
</dbReference>
<feature type="domain" description="Metallo-beta-lactamase" evidence="1">
    <location>
        <begin position="27"/>
        <end position="108"/>
    </location>
</feature>
<sequence length="345" mass="37398">MATEKTTLEFFGATTFRLRTNGITIFHDTWLDKPALMQRHLEIDDVTEADYILISHAHFDHLPGADRLAKRTGAVVIANCEAISLLRKAGVPDAQLVRVAGGERIPLFTRSIREQAAGGACKLQEGGPPGTPARPHPDLAAVAIHVWPSLHCLMPAVTHAEMPAIFDTGREYSGSAGPFTCTLDITHAMGHGLMRLGEIIPPDRFDEKTKAIADFMADKKNVMSACDGGQLMFNVVIGDKAVLFNSHLGAYQGIHQVVQPRPDVAVLGIAGRANLDGRPFDGSAAQFAVKQLQWLGKPEKVIWCLHDESLIPPFSVDTTAAKELVERDTGGNVEDVPYATPVELF</sequence>
<dbReference type="SUPFAM" id="SSF56281">
    <property type="entry name" value="Metallo-hydrolase/oxidoreductase"/>
    <property type="match status" value="2"/>
</dbReference>
<dbReference type="InterPro" id="IPR001279">
    <property type="entry name" value="Metallo-B-lactamas"/>
</dbReference>
<evidence type="ECO:0000259" key="1">
    <source>
        <dbReference type="Pfam" id="PF12706"/>
    </source>
</evidence>
<dbReference type="InterPro" id="IPR050114">
    <property type="entry name" value="UPF0173_UPF0282_UlaG_hydrolase"/>
</dbReference>
<dbReference type="Gene3D" id="3.60.15.10">
    <property type="entry name" value="Ribonuclease Z/Hydroxyacylglutathione hydrolase-like"/>
    <property type="match status" value="1"/>
</dbReference>
<reference evidence="2" key="1">
    <citation type="journal article" date="2021" name="Nat. Commun.">
        <title>Genetic determinants of endophytism in the Arabidopsis root mycobiome.</title>
        <authorList>
            <person name="Mesny F."/>
            <person name="Miyauchi S."/>
            <person name="Thiergart T."/>
            <person name="Pickel B."/>
            <person name="Atanasova L."/>
            <person name="Karlsson M."/>
            <person name="Huettel B."/>
            <person name="Barry K.W."/>
            <person name="Haridas S."/>
            <person name="Chen C."/>
            <person name="Bauer D."/>
            <person name="Andreopoulos W."/>
            <person name="Pangilinan J."/>
            <person name="LaButti K."/>
            <person name="Riley R."/>
            <person name="Lipzen A."/>
            <person name="Clum A."/>
            <person name="Drula E."/>
            <person name="Henrissat B."/>
            <person name="Kohler A."/>
            <person name="Grigoriev I.V."/>
            <person name="Martin F.M."/>
            <person name="Hacquard S."/>
        </authorList>
    </citation>
    <scope>NUCLEOTIDE SEQUENCE</scope>
    <source>
        <strain evidence="2">MPI-CAGE-AT-0016</strain>
    </source>
</reference>